<dbReference type="RefSeq" id="WP_039124733.1">
    <property type="nucleotide sequence ID" value="NZ_CP010427.1"/>
</dbReference>
<proteinExistence type="predicted"/>
<evidence type="ECO:0000313" key="2">
    <source>
        <dbReference type="Proteomes" id="UP000031104"/>
    </source>
</evidence>
<accession>A0A0A8E510</accession>
<dbReference type="KEGG" id="fgu:SD28_05025"/>
<name>A0A0A8E510_9GAMM</name>
<reference evidence="1 2" key="1">
    <citation type="submission" date="2014-12" db="EMBL/GenBank/DDBJ databases">
        <title>Complete genome sequence of Francisella guanzhouensis strain 08HL01032 isolated from air-conditioning system in China.</title>
        <authorList>
            <person name="Svensson D."/>
            <person name="Ohrman C."/>
            <person name="Backman S."/>
            <person name="Karlsson E."/>
            <person name="Nilsson E."/>
            <person name="Bystrom M."/>
            <person name="Larkeryd A."/>
            <person name="Stenberg P."/>
            <person name="Scholtz H.C."/>
            <person name="Forsman M."/>
            <person name="Sjodin A."/>
        </authorList>
    </citation>
    <scope>NUCLEOTIDE SEQUENCE [LARGE SCALE GENOMIC DNA]</scope>
    <source>
        <strain evidence="1 2">08HL01032</strain>
    </source>
</reference>
<keyword evidence="2" id="KW-1185">Reference proteome</keyword>
<organism evidence="1 2">
    <name type="scientific">Allofrancisella guangzhouensis</name>
    <dbReference type="NCBI Taxonomy" id="594679"/>
    <lineage>
        <taxon>Bacteria</taxon>
        <taxon>Pseudomonadati</taxon>
        <taxon>Pseudomonadota</taxon>
        <taxon>Gammaproteobacteria</taxon>
        <taxon>Thiotrichales</taxon>
        <taxon>Francisellaceae</taxon>
        <taxon>Allofrancisella</taxon>
    </lineage>
</organism>
<dbReference type="EMBL" id="CP010427">
    <property type="protein sequence ID" value="AJC49039.1"/>
    <property type="molecule type" value="Genomic_DNA"/>
</dbReference>
<dbReference type="HOGENOM" id="CLU_1358775_0_0_6"/>
<dbReference type="AlphaFoldDB" id="A0A0A8E510"/>
<protein>
    <submittedName>
        <fullName evidence="1">Uncharacterized protein</fullName>
    </submittedName>
</protein>
<sequence>MYKKHLKTALLLLPALGFSSDFKNISTETSIKLKTITQADDIQQNIRNYISSLSNYSPVSEAKEKFKDKLVKYYGIAKPLKTIVRDKENIYDCFAPEQQPALIGLGEDEVKGILDYFKAHTVKNDDNTSNLTSLSKSLQQQCEGLYIRKRPTVKSIEQNSALYTKQGINNLSSSAQYKYGYLIDARLYSESFKIVEREFQM</sequence>
<dbReference type="Proteomes" id="UP000031104">
    <property type="component" value="Chromosome"/>
</dbReference>
<gene>
    <name evidence="1" type="ORF">SD28_05025</name>
</gene>
<evidence type="ECO:0000313" key="1">
    <source>
        <dbReference type="EMBL" id="AJC49039.1"/>
    </source>
</evidence>